<evidence type="ECO:0000313" key="3">
    <source>
        <dbReference type="EnsemblMetazoa" id="SMAR011249-PA"/>
    </source>
</evidence>
<evidence type="ECO:0000256" key="1">
    <source>
        <dbReference type="ARBA" id="ARBA00005776"/>
    </source>
</evidence>
<proteinExistence type="inferred from homology"/>
<dbReference type="PANTHER" id="PTHR11373:SF4">
    <property type="entry name" value="DEOXYNUCLEOSIDE TRIPHOSPHATE TRIPHOSPHOHYDROLASE SAMHD1"/>
    <property type="match status" value="1"/>
</dbReference>
<reference evidence="3" key="2">
    <citation type="submission" date="2015-02" db="UniProtKB">
        <authorList>
            <consortium name="EnsemblMetazoa"/>
        </authorList>
    </citation>
    <scope>IDENTIFICATION</scope>
</reference>
<dbReference type="PhylomeDB" id="T1JBU5"/>
<evidence type="ECO:0000313" key="4">
    <source>
        <dbReference type="Proteomes" id="UP000014500"/>
    </source>
</evidence>
<name>T1JBU5_STRMM</name>
<feature type="domain" description="HD" evidence="2">
    <location>
        <begin position="19"/>
        <end position="114"/>
    </location>
</feature>
<dbReference type="Proteomes" id="UP000014500">
    <property type="component" value="Unassembled WGS sequence"/>
</dbReference>
<dbReference type="CDD" id="cd00077">
    <property type="entry name" value="HDc"/>
    <property type="match status" value="1"/>
</dbReference>
<dbReference type="InterPro" id="IPR006674">
    <property type="entry name" value="HD_domain"/>
</dbReference>
<dbReference type="Gene3D" id="1.10.3210.10">
    <property type="entry name" value="Hypothetical protein af1432"/>
    <property type="match status" value="1"/>
</dbReference>
<dbReference type="AlphaFoldDB" id="T1JBU5"/>
<dbReference type="OMA" id="WAHEDES"/>
<dbReference type="SUPFAM" id="SSF109604">
    <property type="entry name" value="HD-domain/PDEase-like"/>
    <property type="match status" value="1"/>
</dbReference>
<dbReference type="Pfam" id="PF01966">
    <property type="entry name" value="HD"/>
    <property type="match status" value="1"/>
</dbReference>
<protein>
    <recommendedName>
        <fullName evidence="2">HD domain-containing protein</fullName>
    </recommendedName>
</protein>
<dbReference type="eggNOG" id="KOG2681">
    <property type="taxonomic scope" value="Eukaryota"/>
</dbReference>
<dbReference type="GO" id="GO:0005634">
    <property type="term" value="C:nucleus"/>
    <property type="evidence" value="ECO:0007669"/>
    <property type="project" value="TreeGrafter"/>
</dbReference>
<sequence>MQLDTDKITINGEPIKISDKEVKCVAIAGLCHDLGHGPFSHIWEFFLKKRNIEWAHEDESVKIFEEICKKNQLLDLEEQELVCDLIKETRAMLQKIVNNEDTKIDVDKWDYFERDCHFLGKRNSFDHDRLMQFIRVVKGEKNNKLVLAYRDKEAKSIDLMFYMRWIYHHKYYKHLKINIINDMLIDAFIAAGLNETHTRNDDYEILQLLKEPGTTQANILNRILKRDLYEAVVL</sequence>
<dbReference type="InterPro" id="IPR050135">
    <property type="entry name" value="dGTPase-like"/>
</dbReference>
<dbReference type="EMBL" id="JH432022">
    <property type="status" value="NOT_ANNOTATED_CDS"/>
    <property type="molecule type" value="Genomic_DNA"/>
</dbReference>
<dbReference type="STRING" id="126957.T1JBU5"/>
<dbReference type="PANTHER" id="PTHR11373">
    <property type="entry name" value="DEOXYNUCLEOSIDE TRIPHOSPHATE TRIPHOSPHOHYDROLASE"/>
    <property type="match status" value="1"/>
</dbReference>
<dbReference type="GO" id="GO:0008832">
    <property type="term" value="F:dGTPase activity"/>
    <property type="evidence" value="ECO:0007669"/>
    <property type="project" value="TreeGrafter"/>
</dbReference>
<comment type="similarity">
    <text evidence="1">Belongs to the SAMHD1 family.</text>
</comment>
<dbReference type="GO" id="GO:0006203">
    <property type="term" value="P:dGTP catabolic process"/>
    <property type="evidence" value="ECO:0007669"/>
    <property type="project" value="TreeGrafter"/>
</dbReference>
<dbReference type="HOGENOM" id="CLU_026821_1_4_1"/>
<dbReference type="InterPro" id="IPR003607">
    <property type="entry name" value="HD/PDEase_dom"/>
</dbReference>
<keyword evidence="4" id="KW-1185">Reference proteome</keyword>
<organism evidence="3 4">
    <name type="scientific">Strigamia maritima</name>
    <name type="common">European centipede</name>
    <name type="synonym">Geophilus maritimus</name>
    <dbReference type="NCBI Taxonomy" id="126957"/>
    <lineage>
        <taxon>Eukaryota</taxon>
        <taxon>Metazoa</taxon>
        <taxon>Ecdysozoa</taxon>
        <taxon>Arthropoda</taxon>
        <taxon>Myriapoda</taxon>
        <taxon>Chilopoda</taxon>
        <taxon>Pleurostigmophora</taxon>
        <taxon>Geophilomorpha</taxon>
        <taxon>Linotaeniidae</taxon>
        <taxon>Strigamia</taxon>
    </lineage>
</organism>
<reference evidence="4" key="1">
    <citation type="submission" date="2011-05" db="EMBL/GenBank/DDBJ databases">
        <authorList>
            <person name="Richards S.R."/>
            <person name="Qu J."/>
            <person name="Jiang H."/>
            <person name="Jhangiani S.N."/>
            <person name="Agravi P."/>
            <person name="Goodspeed R."/>
            <person name="Gross S."/>
            <person name="Mandapat C."/>
            <person name="Jackson L."/>
            <person name="Mathew T."/>
            <person name="Pu L."/>
            <person name="Thornton R."/>
            <person name="Saada N."/>
            <person name="Wilczek-Boney K.B."/>
            <person name="Lee S."/>
            <person name="Kovar C."/>
            <person name="Wu Y."/>
            <person name="Scherer S.E."/>
            <person name="Worley K.C."/>
            <person name="Muzny D.M."/>
            <person name="Gibbs R."/>
        </authorList>
    </citation>
    <scope>NUCLEOTIDE SEQUENCE</scope>
    <source>
        <strain evidence="4">Brora</strain>
    </source>
</reference>
<dbReference type="EnsemblMetazoa" id="SMAR011249-RA">
    <property type="protein sequence ID" value="SMAR011249-PA"/>
    <property type="gene ID" value="SMAR011249"/>
</dbReference>
<accession>T1JBU5</accession>
<evidence type="ECO:0000259" key="2">
    <source>
        <dbReference type="Pfam" id="PF01966"/>
    </source>
</evidence>